<accession>A0A7D0NGL2</accession>
<sequence length="172" mass="20006">MYGYCGTEAKFTAWLQSALRAVWTKHPSKLSLVQSRRVALKVGPKAKPIFHIQCFHCKKLYKLKEIEVNHKTQVGGLLKLEDRYRFLDNLLLVQPEDLELLCHECHGIVTYMERYGVSRREAIIEKKCIAFSKLTDAQQIAKCKEAKFAEIPKTKIGRKNMVREYLRKVLPQ</sequence>
<evidence type="ECO:0000313" key="2">
    <source>
        <dbReference type="Proteomes" id="UP000509770"/>
    </source>
</evidence>
<protein>
    <submittedName>
        <fullName evidence="1">Endonuclease</fullName>
    </submittedName>
</protein>
<dbReference type="EMBL" id="MN136198">
    <property type="protein sequence ID" value="QEM43016.1"/>
    <property type="molecule type" value="Genomic_DNA"/>
</dbReference>
<organism evidence="1 2">
    <name type="scientific">Escherichia phage vB_EcoM_4HA13</name>
    <dbReference type="NCBI Taxonomy" id="2601675"/>
    <lineage>
        <taxon>Viruses</taxon>
        <taxon>Duplodnaviria</taxon>
        <taxon>Heunggongvirae</taxon>
        <taxon>Uroviricota</taxon>
        <taxon>Caudoviricetes</taxon>
        <taxon>Chaseviridae</taxon>
        <taxon>Cleopatravirinae</taxon>
        <taxon>Sabourvirus</taxon>
        <taxon>Sabourvirus sv4HA13</taxon>
    </lineage>
</organism>
<dbReference type="Proteomes" id="UP000509770">
    <property type="component" value="Segment"/>
</dbReference>
<name>A0A7D0NGL2_9CAUD</name>
<keyword evidence="1" id="KW-0255">Endonuclease</keyword>
<keyword evidence="1" id="KW-0540">Nuclease</keyword>
<evidence type="ECO:0000313" key="1">
    <source>
        <dbReference type="EMBL" id="QEM43016.1"/>
    </source>
</evidence>
<proteinExistence type="predicted"/>
<keyword evidence="2" id="KW-1185">Reference proteome</keyword>
<dbReference type="GO" id="GO:0004519">
    <property type="term" value="F:endonuclease activity"/>
    <property type="evidence" value="ECO:0007669"/>
    <property type="project" value="UniProtKB-KW"/>
</dbReference>
<keyword evidence="1" id="KW-0378">Hydrolase</keyword>
<gene>
    <name evidence="1" type="ORF">AC4HA13_0045</name>
</gene>
<reference evidence="1" key="1">
    <citation type="submission" date="2019-07" db="EMBL/GenBank/DDBJ databases">
        <authorList>
            <person name="Lin J."/>
            <person name="Cucic S."/>
            <person name="Klem A."/>
            <person name="Kropinski A."/>
            <person name="Anany H."/>
        </authorList>
    </citation>
    <scope>NUCLEOTIDE SEQUENCE [LARGE SCALE GENOMIC DNA]</scope>
</reference>